<reference evidence="2" key="1">
    <citation type="submission" date="2020-10" db="EMBL/GenBank/DDBJ databases">
        <authorList>
            <person name="Gilroy R."/>
        </authorList>
    </citation>
    <scope>NUCLEOTIDE SEQUENCE</scope>
    <source>
        <strain evidence="2">CHK195-11698</strain>
    </source>
</reference>
<dbReference type="Pfam" id="PF13463">
    <property type="entry name" value="HTH_27"/>
    <property type="match status" value="1"/>
</dbReference>
<evidence type="ECO:0000313" key="3">
    <source>
        <dbReference type="Proteomes" id="UP000824175"/>
    </source>
</evidence>
<protein>
    <submittedName>
        <fullName evidence="2">MarR family transcriptional regulator</fullName>
    </submittedName>
</protein>
<dbReference type="SUPFAM" id="SSF46785">
    <property type="entry name" value="Winged helix' DNA-binding domain"/>
    <property type="match status" value="1"/>
</dbReference>
<comment type="caution">
    <text evidence="2">The sequence shown here is derived from an EMBL/GenBank/DDBJ whole genome shotgun (WGS) entry which is preliminary data.</text>
</comment>
<evidence type="ECO:0000313" key="2">
    <source>
        <dbReference type="EMBL" id="HIU12932.1"/>
    </source>
</evidence>
<dbReference type="InterPro" id="IPR000835">
    <property type="entry name" value="HTH_MarR-typ"/>
</dbReference>
<organism evidence="2 3">
    <name type="scientific">Candidatus Fimiplasma intestinipullorum</name>
    <dbReference type="NCBI Taxonomy" id="2840825"/>
    <lineage>
        <taxon>Bacteria</taxon>
        <taxon>Bacillati</taxon>
        <taxon>Bacillota</taxon>
        <taxon>Clostridia</taxon>
        <taxon>Eubacteriales</taxon>
        <taxon>Candidatus Fimiplasma</taxon>
    </lineage>
</organism>
<dbReference type="GO" id="GO:0006950">
    <property type="term" value="P:response to stress"/>
    <property type="evidence" value="ECO:0007669"/>
    <property type="project" value="TreeGrafter"/>
</dbReference>
<feature type="domain" description="HTH marR-type" evidence="1">
    <location>
        <begin position="3"/>
        <end position="139"/>
    </location>
</feature>
<dbReference type="AlphaFoldDB" id="A0A9D1HLL6"/>
<dbReference type="InterPro" id="IPR036388">
    <property type="entry name" value="WH-like_DNA-bd_sf"/>
</dbReference>
<dbReference type="Gene3D" id="1.10.10.10">
    <property type="entry name" value="Winged helix-like DNA-binding domain superfamily/Winged helix DNA-binding domain"/>
    <property type="match status" value="1"/>
</dbReference>
<dbReference type="EMBL" id="DVMJ01000017">
    <property type="protein sequence ID" value="HIU12932.1"/>
    <property type="molecule type" value="Genomic_DNA"/>
</dbReference>
<reference evidence="2" key="2">
    <citation type="journal article" date="2021" name="PeerJ">
        <title>Extensive microbial diversity within the chicken gut microbiome revealed by metagenomics and culture.</title>
        <authorList>
            <person name="Gilroy R."/>
            <person name="Ravi A."/>
            <person name="Getino M."/>
            <person name="Pursley I."/>
            <person name="Horton D.L."/>
            <person name="Alikhan N.F."/>
            <person name="Baker D."/>
            <person name="Gharbi K."/>
            <person name="Hall N."/>
            <person name="Watson M."/>
            <person name="Adriaenssens E.M."/>
            <person name="Foster-Nyarko E."/>
            <person name="Jarju S."/>
            <person name="Secka A."/>
            <person name="Antonio M."/>
            <person name="Oren A."/>
            <person name="Chaudhuri R.R."/>
            <person name="La Ragione R."/>
            <person name="Hildebrand F."/>
            <person name="Pallen M.J."/>
        </authorList>
    </citation>
    <scope>NUCLEOTIDE SEQUENCE</scope>
    <source>
        <strain evidence="2">CHK195-11698</strain>
    </source>
</reference>
<dbReference type="PANTHER" id="PTHR33164">
    <property type="entry name" value="TRANSCRIPTIONAL REGULATOR, MARR FAMILY"/>
    <property type="match status" value="1"/>
</dbReference>
<dbReference type="Proteomes" id="UP000824175">
    <property type="component" value="Unassembled WGS sequence"/>
</dbReference>
<evidence type="ECO:0000259" key="1">
    <source>
        <dbReference type="PROSITE" id="PS50995"/>
    </source>
</evidence>
<proteinExistence type="predicted"/>
<accession>A0A9D1HLL6</accession>
<dbReference type="PANTHER" id="PTHR33164:SF89">
    <property type="entry name" value="MARR FAMILY REGULATORY PROTEIN"/>
    <property type="match status" value="1"/>
</dbReference>
<gene>
    <name evidence="2" type="ORF">IAD15_02555</name>
</gene>
<sequence>MNEMDIIHQLMRMLYLYKKETVMEKKHQSELSRRDLMLLEVIRHMNQCHPVKMSDISHYLDITPAAVSQSVRDFEKKGWVKRVTPENDRRSVYVNITADAVQLLKRYEAHLKENLKTFITTLGPEDAQAFVRIVEKGLQFMKEHQHLHIEEMKRDSNV</sequence>
<dbReference type="PROSITE" id="PS50995">
    <property type="entry name" value="HTH_MARR_2"/>
    <property type="match status" value="1"/>
</dbReference>
<dbReference type="InterPro" id="IPR036390">
    <property type="entry name" value="WH_DNA-bd_sf"/>
</dbReference>
<name>A0A9D1HLL6_9FIRM</name>
<dbReference type="GO" id="GO:0003700">
    <property type="term" value="F:DNA-binding transcription factor activity"/>
    <property type="evidence" value="ECO:0007669"/>
    <property type="project" value="InterPro"/>
</dbReference>
<dbReference type="InterPro" id="IPR039422">
    <property type="entry name" value="MarR/SlyA-like"/>
</dbReference>
<dbReference type="SMART" id="SM00347">
    <property type="entry name" value="HTH_MARR"/>
    <property type="match status" value="1"/>
</dbReference>